<reference evidence="3 4" key="1">
    <citation type="submission" date="2019-06" db="EMBL/GenBank/DDBJ databases">
        <title>Sequencing the genomes of 1000 actinobacteria strains.</title>
        <authorList>
            <person name="Klenk H.-P."/>
        </authorList>
    </citation>
    <scope>NUCLEOTIDE SEQUENCE [LARGE SCALE GENOMIC DNA]</scope>
    <source>
        <strain evidence="3 4">DSM 45928</strain>
    </source>
</reference>
<evidence type="ECO:0000313" key="3">
    <source>
        <dbReference type="EMBL" id="TQL77701.1"/>
    </source>
</evidence>
<feature type="domain" description="YdbS-like PH" evidence="2">
    <location>
        <begin position="420"/>
        <end position="488"/>
    </location>
</feature>
<name>A0A543AYP4_9ACTN</name>
<comment type="caution">
    <text evidence="3">The sequence shown here is derived from an EMBL/GenBank/DDBJ whole genome shotgun (WGS) entry which is preliminary data.</text>
</comment>
<keyword evidence="1" id="KW-1133">Transmembrane helix</keyword>
<dbReference type="EMBL" id="VFOW01000001">
    <property type="protein sequence ID" value="TQL77701.1"/>
    <property type="molecule type" value="Genomic_DNA"/>
</dbReference>
<dbReference type="AlphaFoldDB" id="A0A543AYP4"/>
<dbReference type="InterPro" id="IPR005182">
    <property type="entry name" value="YdbS-like_PH"/>
</dbReference>
<dbReference type="RefSeq" id="WP_142040990.1">
    <property type="nucleotide sequence ID" value="NZ_JBHTGS010000001.1"/>
</dbReference>
<dbReference type="PANTHER" id="PTHR34473:SF2">
    <property type="entry name" value="UPF0699 TRANSMEMBRANE PROTEIN YDBT"/>
    <property type="match status" value="1"/>
</dbReference>
<keyword evidence="1" id="KW-0812">Transmembrane</keyword>
<dbReference type="OrthoDB" id="4121259at2"/>
<feature type="transmembrane region" description="Helical" evidence="1">
    <location>
        <begin position="48"/>
        <end position="68"/>
    </location>
</feature>
<organism evidence="3 4">
    <name type="scientific">Stackebrandtia endophytica</name>
    <dbReference type="NCBI Taxonomy" id="1496996"/>
    <lineage>
        <taxon>Bacteria</taxon>
        <taxon>Bacillati</taxon>
        <taxon>Actinomycetota</taxon>
        <taxon>Actinomycetes</taxon>
        <taxon>Glycomycetales</taxon>
        <taxon>Glycomycetaceae</taxon>
        <taxon>Stackebrandtia</taxon>
    </lineage>
</organism>
<proteinExistence type="predicted"/>
<feature type="transmembrane region" description="Helical" evidence="1">
    <location>
        <begin position="374"/>
        <end position="393"/>
    </location>
</feature>
<keyword evidence="1" id="KW-0472">Membrane</keyword>
<feature type="transmembrane region" description="Helical" evidence="1">
    <location>
        <begin position="21"/>
        <end position="42"/>
    </location>
</feature>
<evidence type="ECO:0000256" key="1">
    <source>
        <dbReference type="SAM" id="Phobius"/>
    </source>
</evidence>
<dbReference type="PIRSF" id="PIRSF026631">
    <property type="entry name" value="UCP026631"/>
    <property type="match status" value="1"/>
</dbReference>
<sequence length="511" mass="55892">MIADVSVESEVPWRRLNPRMVWVDAGRAVASLVPGALAMLVTGTNSGFIFPALGVAITGLWLATENWLRWLTTRYRVTDEHIELRTGVFKRGHRVVRRDRIRSIDIAAKLRHRIAGLRQVVIGAGQQGSGESAVKLDAVSATEAQWLQDNLGSVEAVQAVQVVEAVEPETTEAASGGDDRELIGGLNWKWLGFHSFNLWGLLVAVGFLGALYRLSETVGLDVPGWALDMSDRLGLILTTVMLIGIVWLTGMIGMTALFIAEWWNFRLERVVTGPDSSLRTSQGLLTTRIINRDENRIRGVQLVEPLQWRWFGGTDTEVIGTGLTSGSVKQNSASQILPKTPYRFARRVAHRVLGYPAFSETLTAHPKAALRRRINRAIATTVVLTGLAWFLAYQEVIPAGWWPVTALLLAPALGFAVLSWRALGHARSGGYLVARSGPWFRTTVAIRDDAVIGLTVRQSLFQRRQGLVTLTATTAAGSGGYEILDAATEDVTALAADLLPELEVVEVGERP</sequence>
<gene>
    <name evidence="3" type="ORF">FB566_3264</name>
</gene>
<dbReference type="InParanoid" id="A0A543AYP4"/>
<accession>A0A543AYP4</accession>
<keyword evidence="4" id="KW-1185">Reference proteome</keyword>
<dbReference type="Proteomes" id="UP000317043">
    <property type="component" value="Unassembled WGS sequence"/>
</dbReference>
<feature type="transmembrane region" description="Helical" evidence="1">
    <location>
        <begin position="196"/>
        <end position="215"/>
    </location>
</feature>
<evidence type="ECO:0000259" key="2">
    <source>
        <dbReference type="Pfam" id="PF03703"/>
    </source>
</evidence>
<feature type="domain" description="YdbS-like PH" evidence="2">
    <location>
        <begin position="70"/>
        <end position="150"/>
    </location>
</feature>
<dbReference type="InterPro" id="IPR014529">
    <property type="entry name" value="UCP026631"/>
</dbReference>
<evidence type="ECO:0000313" key="4">
    <source>
        <dbReference type="Proteomes" id="UP000317043"/>
    </source>
</evidence>
<dbReference type="PANTHER" id="PTHR34473">
    <property type="entry name" value="UPF0699 TRANSMEMBRANE PROTEIN YDBS"/>
    <property type="match status" value="1"/>
</dbReference>
<feature type="transmembrane region" description="Helical" evidence="1">
    <location>
        <begin position="399"/>
        <end position="418"/>
    </location>
</feature>
<dbReference type="Pfam" id="PF03703">
    <property type="entry name" value="bPH_2"/>
    <property type="match status" value="2"/>
</dbReference>
<protein>
    <submittedName>
        <fullName evidence="3">Putative membrane protein</fullName>
    </submittedName>
</protein>
<feature type="transmembrane region" description="Helical" evidence="1">
    <location>
        <begin position="235"/>
        <end position="259"/>
    </location>
</feature>